<comment type="caution">
    <text evidence="3">The sequence shown here is derived from an EMBL/GenBank/DDBJ whole genome shotgun (WGS) entry which is preliminary data.</text>
</comment>
<reference evidence="3 4" key="1">
    <citation type="submission" date="2020-08" db="EMBL/GenBank/DDBJ databases">
        <title>Description of novel Flavobacterium F-408 isolate.</title>
        <authorList>
            <person name="Saticioglu I.B."/>
            <person name="Duman M."/>
            <person name="Altun S."/>
        </authorList>
    </citation>
    <scope>NUCLEOTIDE SEQUENCE [LARGE SCALE GENOMIC DNA]</scope>
    <source>
        <strain evidence="3 4">F-408</strain>
    </source>
</reference>
<name>A0ABR7IUP0_9FLAO</name>
<protein>
    <submittedName>
        <fullName evidence="3">DUF2807 domain-containing protein</fullName>
    </submittedName>
</protein>
<evidence type="ECO:0000313" key="3">
    <source>
        <dbReference type="EMBL" id="MBC5833491.1"/>
    </source>
</evidence>
<dbReference type="InterPro" id="IPR021255">
    <property type="entry name" value="DUF2807"/>
</dbReference>
<sequence length="279" mass="31102">MTKKFTIIVIALFSFTIASAQVKLEKIKGSKIVTISVKEVESFENVEIEEFLDVYFVKSEKQSIEIEADDNLHDIISYNVLGNTLKLTALKQPTGEKKVAIRVNYTDSLKTIVARHDSKINAIADINLENITIKNFDRSQSFLNIRSTNFTLIMTDKSKAEINVKSDKTFLELSKDAKVKGLIASPEAKIDLYQKAEAEIEGDAQIAKIRLDNNSSLIAKKFTVKDMELVAESYTKCSVNAQKSIEISASGKTEIDLLGEPKVDLKVFTNSAILAKKEK</sequence>
<dbReference type="Pfam" id="PF10988">
    <property type="entry name" value="DUF2807"/>
    <property type="match status" value="1"/>
</dbReference>
<evidence type="ECO:0000256" key="1">
    <source>
        <dbReference type="SAM" id="SignalP"/>
    </source>
</evidence>
<gene>
    <name evidence="3" type="ORF">H8R27_01195</name>
</gene>
<dbReference type="RefSeq" id="WP_166124741.1">
    <property type="nucleotide sequence ID" value="NZ_JAANOQ010000001.1"/>
</dbReference>
<proteinExistence type="predicted"/>
<evidence type="ECO:0000313" key="4">
    <source>
        <dbReference type="Proteomes" id="UP000605990"/>
    </source>
</evidence>
<feature type="chain" id="PRO_5046264719" evidence="1">
    <location>
        <begin position="21"/>
        <end position="279"/>
    </location>
</feature>
<dbReference type="Gene3D" id="2.160.20.120">
    <property type="match status" value="1"/>
</dbReference>
<organism evidence="3 4">
    <name type="scientific">Flavobacterium bernardetii</name>
    <dbReference type="NCBI Taxonomy" id="2813823"/>
    <lineage>
        <taxon>Bacteria</taxon>
        <taxon>Pseudomonadati</taxon>
        <taxon>Bacteroidota</taxon>
        <taxon>Flavobacteriia</taxon>
        <taxon>Flavobacteriales</taxon>
        <taxon>Flavobacteriaceae</taxon>
        <taxon>Flavobacterium</taxon>
    </lineage>
</organism>
<dbReference type="Proteomes" id="UP000605990">
    <property type="component" value="Unassembled WGS sequence"/>
</dbReference>
<keyword evidence="1" id="KW-0732">Signal</keyword>
<dbReference type="EMBL" id="JACRUN010000001">
    <property type="protein sequence ID" value="MBC5833491.1"/>
    <property type="molecule type" value="Genomic_DNA"/>
</dbReference>
<evidence type="ECO:0000259" key="2">
    <source>
        <dbReference type="Pfam" id="PF10988"/>
    </source>
</evidence>
<accession>A0ABR7IUP0</accession>
<feature type="signal peptide" evidence="1">
    <location>
        <begin position="1"/>
        <end position="20"/>
    </location>
</feature>
<feature type="domain" description="Putative auto-transporter adhesin head GIN" evidence="2">
    <location>
        <begin position="43"/>
        <end position="261"/>
    </location>
</feature>
<keyword evidence="4" id="KW-1185">Reference proteome</keyword>